<reference evidence="2" key="2">
    <citation type="submission" date="2021-01" db="UniProtKB">
        <authorList>
            <consortium name="EnsemblPlants"/>
        </authorList>
    </citation>
    <scope>IDENTIFICATION</scope>
</reference>
<reference evidence="2 3" key="1">
    <citation type="journal article" date="2016" name="G3 (Bethesda)">
        <title>First Draft Assembly and Annotation of the Genome of a California Endemic Oak Quercus lobata Nee (Fagaceae).</title>
        <authorList>
            <person name="Sork V.L."/>
            <person name="Fitz-Gibbon S.T."/>
            <person name="Puiu D."/>
            <person name="Crepeau M."/>
            <person name="Gugger P.F."/>
            <person name="Sherman R."/>
            <person name="Stevens K."/>
            <person name="Langley C.H."/>
            <person name="Pellegrini M."/>
            <person name="Salzberg S.L."/>
        </authorList>
    </citation>
    <scope>NUCLEOTIDE SEQUENCE [LARGE SCALE GENOMIC DNA]</scope>
    <source>
        <strain evidence="2 3">cv. SW786</strain>
    </source>
</reference>
<evidence type="ECO:0000256" key="1">
    <source>
        <dbReference type="SAM" id="Phobius"/>
    </source>
</evidence>
<keyword evidence="1" id="KW-0472">Membrane</keyword>
<dbReference type="InterPro" id="IPR053258">
    <property type="entry name" value="Ca-permeable_cation_channel"/>
</dbReference>
<name>A0A7N2LE35_QUELO</name>
<dbReference type="PANTHER" id="PTHR34115">
    <property type="entry name" value="PROTEIN, PUTATIVE-RELATED"/>
    <property type="match status" value="1"/>
</dbReference>
<feature type="transmembrane region" description="Helical" evidence="1">
    <location>
        <begin position="55"/>
        <end position="72"/>
    </location>
</feature>
<evidence type="ECO:0000313" key="2">
    <source>
        <dbReference type="EnsemblPlants" id="QL04p007557:mrna"/>
    </source>
</evidence>
<feature type="transmembrane region" description="Helical" evidence="1">
    <location>
        <begin position="114"/>
        <end position="135"/>
    </location>
</feature>
<proteinExistence type="predicted"/>
<dbReference type="Gramene" id="QL04p007557:mrna">
    <property type="protein sequence ID" value="QL04p007557:mrna"/>
    <property type="gene ID" value="QL04p007557"/>
</dbReference>
<keyword evidence="1" id="KW-0812">Transmembrane</keyword>
<dbReference type="EnsemblPlants" id="QL04p007557:mrna">
    <property type="protein sequence ID" value="QL04p007557:mrna"/>
    <property type="gene ID" value="QL04p007557"/>
</dbReference>
<keyword evidence="1" id="KW-1133">Transmembrane helix</keyword>
<dbReference type="Proteomes" id="UP000594261">
    <property type="component" value="Chromosome 4"/>
</dbReference>
<protein>
    <submittedName>
        <fullName evidence="2">Uncharacterized protein</fullName>
    </submittedName>
</protein>
<dbReference type="AlphaFoldDB" id="A0A7N2LE35"/>
<dbReference type="PANTHER" id="PTHR34115:SF17">
    <property type="entry name" value="PROTEIN, PUTATIVE-RELATED"/>
    <property type="match status" value="1"/>
</dbReference>
<dbReference type="EMBL" id="LRBV02000004">
    <property type="status" value="NOT_ANNOTATED_CDS"/>
    <property type="molecule type" value="Genomic_DNA"/>
</dbReference>
<feature type="transmembrane region" description="Helical" evidence="1">
    <location>
        <begin position="84"/>
        <end position="102"/>
    </location>
</feature>
<evidence type="ECO:0000313" key="3">
    <source>
        <dbReference type="Proteomes" id="UP000594261"/>
    </source>
</evidence>
<accession>A0A7N2LE35</accession>
<keyword evidence="3" id="KW-1185">Reference proteome</keyword>
<organism evidence="2 3">
    <name type="scientific">Quercus lobata</name>
    <name type="common">Valley oak</name>
    <dbReference type="NCBI Taxonomy" id="97700"/>
    <lineage>
        <taxon>Eukaryota</taxon>
        <taxon>Viridiplantae</taxon>
        <taxon>Streptophyta</taxon>
        <taxon>Embryophyta</taxon>
        <taxon>Tracheophyta</taxon>
        <taxon>Spermatophyta</taxon>
        <taxon>Magnoliopsida</taxon>
        <taxon>eudicotyledons</taxon>
        <taxon>Gunneridae</taxon>
        <taxon>Pentapetalae</taxon>
        <taxon>rosids</taxon>
        <taxon>fabids</taxon>
        <taxon>Fagales</taxon>
        <taxon>Fagaceae</taxon>
        <taxon>Quercus</taxon>
    </lineage>
</organism>
<sequence length="198" mass="22600">MEIIEIEEVRILDFPVGRHRSVSQALPRKRKTKKSKRCCAREKEVRSSTKFHDPLNFLILTLLGVLGASLRGSGISPLKEHGEIIFFIIMAIVIYCIAFLGMKLGPQNVTYLPMFNFICVTCAFLACELFASILVDPLRLFIINLCGILVELIRHRWYKLIPELFCHATNKLVHGIQHTSQAFINKFGTKKQDQDDIV</sequence>
<dbReference type="InParanoid" id="A0A7N2LE35"/>